<feature type="compositionally biased region" description="Basic and acidic residues" evidence="1">
    <location>
        <begin position="664"/>
        <end position="673"/>
    </location>
</feature>
<organism evidence="2 4">
    <name type="scientific">Pichia sorbitophila (strain ATCC MYA-4447 / BCRC 22081 / CBS 7064 / NBRC 10061 / NRRL Y-12695)</name>
    <name type="common">Hybrid yeast</name>
    <dbReference type="NCBI Taxonomy" id="559304"/>
    <lineage>
        <taxon>Eukaryota</taxon>
        <taxon>Fungi</taxon>
        <taxon>Dikarya</taxon>
        <taxon>Ascomycota</taxon>
        <taxon>Saccharomycotina</taxon>
        <taxon>Pichiomycetes</taxon>
        <taxon>Debaryomycetaceae</taxon>
        <taxon>Millerozyma</taxon>
    </lineage>
</organism>
<proteinExistence type="predicted"/>
<feature type="compositionally biased region" description="Polar residues" evidence="1">
    <location>
        <begin position="590"/>
        <end position="604"/>
    </location>
</feature>
<dbReference type="AlphaFoldDB" id="G8Y8D6"/>
<dbReference type="EMBL" id="FO082048">
    <property type="protein sequence ID" value="CCE84273.1"/>
    <property type="molecule type" value="Genomic_DNA"/>
</dbReference>
<dbReference type="InParanoid" id="G8Y8D6"/>
<name>G8Y8D6_PICSO</name>
<evidence type="ECO:0000313" key="4">
    <source>
        <dbReference type="Proteomes" id="UP000005222"/>
    </source>
</evidence>
<dbReference type="Proteomes" id="UP000005222">
    <property type="component" value="Chromosome K"/>
</dbReference>
<dbReference type="Gene3D" id="6.10.140.920">
    <property type="match status" value="1"/>
</dbReference>
<dbReference type="HOGENOM" id="CLU_338044_0_0_1"/>
<feature type="compositionally biased region" description="Basic and acidic residues" evidence="1">
    <location>
        <begin position="630"/>
        <end position="656"/>
    </location>
</feature>
<dbReference type="STRING" id="559304.G8Y8D6"/>
<evidence type="ECO:0000313" key="3">
    <source>
        <dbReference type="EMBL" id="CCE84273.1"/>
    </source>
</evidence>
<accession>G8Y8D6</accession>
<protein>
    <submittedName>
        <fullName evidence="2">Piso0_003814 protein</fullName>
    </submittedName>
</protein>
<feature type="region of interest" description="Disordered" evidence="1">
    <location>
        <begin position="112"/>
        <end position="157"/>
    </location>
</feature>
<dbReference type="EMBL" id="FO082049">
    <property type="protein sequence ID" value="CCE83242.1"/>
    <property type="molecule type" value="Genomic_DNA"/>
</dbReference>
<feature type="region of interest" description="Disordered" evidence="1">
    <location>
        <begin position="330"/>
        <end position="355"/>
    </location>
</feature>
<feature type="compositionally biased region" description="Basic and acidic residues" evidence="1">
    <location>
        <begin position="335"/>
        <end position="352"/>
    </location>
</feature>
<evidence type="ECO:0000313" key="2">
    <source>
        <dbReference type="EMBL" id="CCE83242.1"/>
    </source>
</evidence>
<evidence type="ECO:0000256" key="1">
    <source>
        <dbReference type="SAM" id="MobiDB-lite"/>
    </source>
</evidence>
<sequence>MLFVGILTALLVILGYQISAAYGRFLSSKAHQEKLKVRTLKKIEELIKESESSHNLERNLGQAQAEISSLNDADCKRVAELIDLRKQRHADSQSARLVSANERKNYGVQTECGDTVSRGQQANGDDHGNARGGYLAKARKSSGDTATAVEKPEKKEEQDEILKKTAEEMKGRIASLEQTNAFLEKERERLENAYKYTLGAEIERLIVSRDLVISKLKKENKDLEALCSKADQSKVELEKENELHQQSLGRLKQELLKLQELSDSQGQLLEEERQHIRAEFEGKLQKAESENSQLASEFRDLSKKTAELEAGKKLIEDDLARATEEVELAASKHRKELEESSSRHSMKEKECEQLQSNLSKLNGEVTSLKADLESKNELIKETEELRESLAELKAEAEERQSSSVIFVKESEEKVSQLTHEKDELAHTVKSLESSLADIQKEVAAKEDLLGEKEAEISETRKSLEESRNLCTELQCRISQLENALDDERKERNAQEEKLRALQDTNVEEKYDSVNNILAKIIAECGISDATRSTADSSPESFEFVKLDDVKEQSEEFENIESNVSVPAGQHDRSPENVSSENVKPTDHASAVQSDSKSPITTSQDDAADSGEALSRAHVVQRYIRGLVESSEKTKSSLAERESSIKRLSDKTEELERALNASETAAREAADRSRALQTSLEQESQDKVRLQGEVARLEADVIENNRSAEQLKRDREAVEKELAATRSELAASQEELAAIKEELDNASRSLISSSHSEGAEPFRQQLQDSLQKIDLLTKQASSLQHENNLQISNYQSRAADLAAQLDKANKKIEKQHAILARNFELLKEARSRTASPVTSPSQN</sequence>
<feature type="region of interest" description="Disordered" evidence="1">
    <location>
        <begin position="630"/>
        <end position="683"/>
    </location>
</feature>
<reference evidence="4" key="2">
    <citation type="journal article" date="2012" name="G3 (Bethesda)">
        <title>Pichia sorbitophila, an interspecies yeast hybrid reveals early steps of genome resolution following polyploidization.</title>
        <authorList>
            <person name="Leh Louis V."/>
            <person name="Despons L."/>
            <person name="Friedrich A."/>
            <person name="Martin T."/>
            <person name="Durrens P."/>
            <person name="Casaregola S."/>
            <person name="Neuveglise C."/>
            <person name="Fairhead C."/>
            <person name="Marck C."/>
            <person name="Cruz J.A."/>
            <person name="Straub M.L."/>
            <person name="Kugler V."/>
            <person name="Sacerdot C."/>
            <person name="Uzunov Z."/>
            <person name="Thierry A."/>
            <person name="Weiss S."/>
            <person name="Bleykasten C."/>
            <person name="De Montigny J."/>
            <person name="Jacques N."/>
            <person name="Jung P."/>
            <person name="Lemaire M."/>
            <person name="Mallet S."/>
            <person name="Morel G."/>
            <person name="Richard G.F."/>
            <person name="Sarkar A."/>
            <person name="Savel G."/>
            <person name="Schacherer J."/>
            <person name="Seret M.L."/>
            <person name="Talla E."/>
            <person name="Samson G."/>
            <person name="Jubin C."/>
            <person name="Poulain J."/>
            <person name="Vacherie B."/>
            <person name="Barbe V."/>
            <person name="Pelletier E."/>
            <person name="Sherman D.J."/>
            <person name="Westhof E."/>
            <person name="Weissenbach J."/>
            <person name="Baret P.V."/>
            <person name="Wincker P."/>
            <person name="Gaillardin C."/>
            <person name="Dujon B."/>
            <person name="Souciet J.L."/>
        </authorList>
    </citation>
    <scope>NUCLEOTIDE SEQUENCE [LARGE SCALE GENOMIC DNA]</scope>
    <source>
        <strain evidence="4">ATCC MYA-4447 / BCRC 22081 / CBS 7064 / NBRC 10061 / NRRL Y-12695</strain>
    </source>
</reference>
<reference evidence="2" key="1">
    <citation type="submission" date="2011-10" db="EMBL/GenBank/DDBJ databases">
        <authorList>
            <person name="Genoscope - CEA"/>
        </authorList>
    </citation>
    <scope>NUCLEOTIDE SEQUENCE</scope>
</reference>
<gene>
    <name evidence="2" type="primary">Piso0_003814</name>
    <name evidence="2" type="ORF">GNLVRS01_PISO0K03156g</name>
    <name evidence="3" type="ORF">GNLVRS01_PISO0L03157g</name>
</gene>
<keyword evidence="4" id="KW-1185">Reference proteome</keyword>
<feature type="region of interest" description="Disordered" evidence="1">
    <location>
        <begin position="554"/>
        <end position="612"/>
    </location>
</feature>
<dbReference type="Proteomes" id="UP000005222">
    <property type="component" value="Chromosome L"/>
</dbReference>